<dbReference type="Pfam" id="PF00589">
    <property type="entry name" value="Phage_integrase"/>
    <property type="match status" value="1"/>
</dbReference>
<feature type="region of interest" description="Disordered" evidence="6">
    <location>
        <begin position="1"/>
        <end position="24"/>
    </location>
</feature>
<keyword evidence="10" id="KW-1185">Reference proteome</keyword>
<dbReference type="InterPro" id="IPR038488">
    <property type="entry name" value="Integrase_DNA-bd_sf"/>
</dbReference>
<dbReference type="eggNOG" id="COG0582">
    <property type="taxonomic scope" value="Bacteria"/>
</dbReference>
<dbReference type="InterPro" id="IPR044068">
    <property type="entry name" value="CB"/>
</dbReference>
<protein>
    <submittedName>
        <fullName evidence="9">Integrase family protein</fullName>
    </submittedName>
</protein>
<dbReference type="AlphaFoldDB" id="F9UH49"/>
<dbReference type="Proteomes" id="UP000005459">
    <property type="component" value="Unassembled WGS sequence"/>
</dbReference>
<sequence length="400" mass="45005">MGKLTARKVQTAGPGKHEDGDGLRLVVSPSGGRKWVLRVTVDGKRRELGLGSYPTVSLSDARDKAQESRKAVAQGLDPVVTRARKPTGLPTFEASAEQYIAAHSPGWRNEKHLYQWNQSLGTFVYPLIGTKTINQIVTEDVLKVLQPIWTTKTETASRVQGRIERVLDWATARKFRTGENPARWKGHLDTLLPSPRKVKRVTHYPAMPYTDVPEFMTELYAKPGVSALALRLLILTACRTGEVIRATWSEIDQDSGVWTIPPVRMKMEREHRVPLTEAALLVLKALPRVEGNPYLFPGAKNEKPISNMALLQLMRGMDYGVGGTRGAYVPHGFRSSFRDWAGEVSSFPRDVCEMALAHAIESRVEAAYRRGDLFEKRRKMMEEWANWCTQVRTTESIEKQ</sequence>
<reference evidence="9 10" key="1">
    <citation type="submission" date="2011-06" db="EMBL/GenBank/DDBJ databases">
        <title>The draft genome of Thiocapsa marina 5811.</title>
        <authorList>
            <consortium name="US DOE Joint Genome Institute (JGI-PGF)"/>
            <person name="Lucas S."/>
            <person name="Han J."/>
            <person name="Cheng J.-F."/>
            <person name="Goodwin L."/>
            <person name="Pitluck S."/>
            <person name="Peters L."/>
            <person name="Land M.L."/>
            <person name="Hauser L."/>
            <person name="Vogl K."/>
            <person name="Liu Z."/>
            <person name="Imhoff J."/>
            <person name="Thiel V."/>
            <person name="Frigaard N.-U."/>
            <person name="Bryant D."/>
            <person name="Woyke T.J."/>
        </authorList>
    </citation>
    <scope>NUCLEOTIDE SEQUENCE [LARGE SCALE GENOMIC DNA]</scope>
    <source>
        <strain evidence="9 10">5811</strain>
    </source>
</reference>
<evidence type="ECO:0000313" key="9">
    <source>
        <dbReference type="EMBL" id="EGV16453.1"/>
    </source>
</evidence>
<dbReference type="Gene3D" id="3.30.160.390">
    <property type="entry name" value="Integrase, DNA-binding domain"/>
    <property type="match status" value="1"/>
</dbReference>
<dbReference type="RefSeq" id="WP_007195094.1">
    <property type="nucleotide sequence ID" value="NZ_AFWV01000017.1"/>
</dbReference>
<evidence type="ECO:0000256" key="1">
    <source>
        <dbReference type="ARBA" id="ARBA00008857"/>
    </source>
</evidence>
<comment type="similarity">
    <text evidence="1">Belongs to the 'phage' integrase family.</text>
</comment>
<dbReference type="InterPro" id="IPR010998">
    <property type="entry name" value="Integrase_recombinase_N"/>
</dbReference>
<name>F9UH49_9GAMM</name>
<dbReference type="InterPro" id="IPR025166">
    <property type="entry name" value="Integrase_DNA_bind_dom"/>
</dbReference>
<dbReference type="PATRIC" id="fig|768671.3.peg.4455"/>
<dbReference type="InterPro" id="IPR053876">
    <property type="entry name" value="Phage_int_M"/>
</dbReference>
<feature type="domain" description="Core-binding (CB)" evidence="8">
    <location>
        <begin position="90"/>
        <end position="171"/>
    </location>
</feature>
<organism evidence="9 10">
    <name type="scientific">Thiocapsa marina 5811</name>
    <dbReference type="NCBI Taxonomy" id="768671"/>
    <lineage>
        <taxon>Bacteria</taxon>
        <taxon>Pseudomonadati</taxon>
        <taxon>Pseudomonadota</taxon>
        <taxon>Gammaproteobacteria</taxon>
        <taxon>Chromatiales</taxon>
        <taxon>Chromatiaceae</taxon>
        <taxon>Thiocapsa</taxon>
    </lineage>
</organism>
<evidence type="ECO:0000259" key="8">
    <source>
        <dbReference type="PROSITE" id="PS51900"/>
    </source>
</evidence>
<dbReference type="CDD" id="cd00801">
    <property type="entry name" value="INT_P4_C"/>
    <property type="match status" value="1"/>
</dbReference>
<evidence type="ECO:0000256" key="3">
    <source>
        <dbReference type="ARBA" id="ARBA00023125"/>
    </source>
</evidence>
<evidence type="ECO:0000256" key="4">
    <source>
        <dbReference type="ARBA" id="ARBA00023172"/>
    </source>
</evidence>
<keyword evidence="2" id="KW-0229">DNA integration</keyword>
<dbReference type="EMBL" id="AFWV01000017">
    <property type="protein sequence ID" value="EGV16453.1"/>
    <property type="molecule type" value="Genomic_DNA"/>
</dbReference>
<evidence type="ECO:0000256" key="6">
    <source>
        <dbReference type="SAM" id="MobiDB-lite"/>
    </source>
</evidence>
<dbReference type="PANTHER" id="PTHR30629:SF2">
    <property type="entry name" value="PROPHAGE INTEGRASE INTS-RELATED"/>
    <property type="match status" value="1"/>
</dbReference>
<dbReference type="PANTHER" id="PTHR30629">
    <property type="entry name" value="PROPHAGE INTEGRASE"/>
    <property type="match status" value="1"/>
</dbReference>
<evidence type="ECO:0000313" key="10">
    <source>
        <dbReference type="Proteomes" id="UP000005459"/>
    </source>
</evidence>
<dbReference type="InterPro" id="IPR011010">
    <property type="entry name" value="DNA_brk_join_enz"/>
</dbReference>
<dbReference type="OrthoDB" id="9795573at2"/>
<keyword evidence="4" id="KW-0233">DNA recombination</keyword>
<dbReference type="Gene3D" id="1.10.443.10">
    <property type="entry name" value="Intergrase catalytic core"/>
    <property type="match status" value="1"/>
</dbReference>
<dbReference type="GO" id="GO:0003677">
    <property type="term" value="F:DNA binding"/>
    <property type="evidence" value="ECO:0007669"/>
    <property type="project" value="UniProtKB-UniRule"/>
</dbReference>
<proteinExistence type="inferred from homology"/>
<dbReference type="Gene3D" id="1.10.150.130">
    <property type="match status" value="1"/>
</dbReference>
<dbReference type="Pfam" id="PF22022">
    <property type="entry name" value="Phage_int_M"/>
    <property type="match status" value="1"/>
</dbReference>
<dbReference type="InterPro" id="IPR013762">
    <property type="entry name" value="Integrase-like_cat_sf"/>
</dbReference>
<dbReference type="Pfam" id="PF13356">
    <property type="entry name" value="Arm-DNA-bind_3"/>
    <property type="match status" value="1"/>
</dbReference>
<dbReference type="PROSITE" id="PS51900">
    <property type="entry name" value="CB"/>
    <property type="match status" value="1"/>
</dbReference>
<accession>F9UH49</accession>
<dbReference type="InterPro" id="IPR002104">
    <property type="entry name" value="Integrase_catalytic"/>
</dbReference>
<keyword evidence="3 5" id="KW-0238">DNA-binding</keyword>
<dbReference type="PROSITE" id="PS51898">
    <property type="entry name" value="TYR_RECOMBINASE"/>
    <property type="match status" value="1"/>
</dbReference>
<evidence type="ECO:0000256" key="5">
    <source>
        <dbReference type="PROSITE-ProRule" id="PRU01248"/>
    </source>
</evidence>
<dbReference type="STRING" id="768671.ThimaDRAFT_4222"/>
<dbReference type="InterPro" id="IPR050808">
    <property type="entry name" value="Phage_Integrase"/>
</dbReference>
<dbReference type="GO" id="GO:0006310">
    <property type="term" value="P:DNA recombination"/>
    <property type="evidence" value="ECO:0007669"/>
    <property type="project" value="UniProtKB-KW"/>
</dbReference>
<dbReference type="GO" id="GO:0015074">
    <property type="term" value="P:DNA integration"/>
    <property type="evidence" value="ECO:0007669"/>
    <property type="project" value="UniProtKB-KW"/>
</dbReference>
<evidence type="ECO:0000256" key="2">
    <source>
        <dbReference type="ARBA" id="ARBA00022908"/>
    </source>
</evidence>
<evidence type="ECO:0000259" key="7">
    <source>
        <dbReference type="PROSITE" id="PS51898"/>
    </source>
</evidence>
<dbReference type="SUPFAM" id="SSF56349">
    <property type="entry name" value="DNA breaking-rejoining enzymes"/>
    <property type="match status" value="1"/>
</dbReference>
<gene>
    <name evidence="9" type="ORF">ThimaDRAFT_4222</name>
</gene>
<feature type="domain" description="Tyr recombinase" evidence="7">
    <location>
        <begin position="202"/>
        <end position="381"/>
    </location>
</feature>